<sequence length="576" mass="62209">MANREELAIIRNARAGQVAAQLELGKLYLFGSAGLPQSLPTALHWLERAARQDCPPAWQLIGNHIPLELAQHNAGAVAQWYERAYDDGSLHAGLVFAQLVLDPAAAPSQQHPKAVRALEDAARAGFPHAQWLLSQRQGRPPAAQPGTRAAAPSGAAQPASAAGAAGRPPARPPVSQSGQERSPRPPGAGAAQYAALDEAWTARRWDDYLERALPQARALVSERGEQGEMRRFAPDEITLLSRCARLLDPALDGVSGLQALDAGTAAARCQPGEPAVFWELAAAEHDAHAQLALGLRCARMRVDGRRCSNGQVADVHVANAHVANAHVANAHVANAHVANFKKAIRWLNLAGEQGLAEAWYALSRIYIKPEFSQRNVADAQRYLQRAAEMGYRDAQLECGHNAWRARRENENNDVRAVYWLQKAAAQGSHEAVELLRKIAPRATAAPYTETGRLLASHTDALAAHPLLAARIELAALFGLSRAEALLLDVGAADQGHCLVIDIRASYGRSKRRLVMVESAQEREALDRIVRLFEQVDCGLAGPEGNYRQRLYRLRTLLNVAIPGNDADGGADIELAA</sequence>
<dbReference type="Pfam" id="PF08238">
    <property type="entry name" value="Sel1"/>
    <property type="match status" value="4"/>
</dbReference>
<dbReference type="EMBL" id="JRYB01000001">
    <property type="protein sequence ID" value="OIJ39471.1"/>
    <property type="molecule type" value="Genomic_DNA"/>
</dbReference>
<feature type="region of interest" description="Disordered" evidence="1">
    <location>
        <begin position="135"/>
        <end position="192"/>
    </location>
</feature>
<dbReference type="SUPFAM" id="SSF81901">
    <property type="entry name" value="HCP-like"/>
    <property type="match status" value="2"/>
</dbReference>
<evidence type="ECO:0000313" key="2">
    <source>
        <dbReference type="EMBL" id="OIJ39471.1"/>
    </source>
</evidence>
<accession>A0A1S2N322</accession>
<dbReference type="InterPro" id="IPR011990">
    <property type="entry name" value="TPR-like_helical_dom_sf"/>
</dbReference>
<dbReference type="Gene3D" id="1.25.40.10">
    <property type="entry name" value="Tetratricopeptide repeat domain"/>
    <property type="match status" value="2"/>
</dbReference>
<dbReference type="PANTHER" id="PTHR11102:SF160">
    <property type="entry name" value="ERAD-ASSOCIATED E3 UBIQUITIN-PROTEIN LIGASE COMPONENT HRD3"/>
    <property type="match status" value="1"/>
</dbReference>
<dbReference type="RefSeq" id="WP_071360802.1">
    <property type="nucleotide sequence ID" value="NZ_JRYB01000001.1"/>
</dbReference>
<reference evidence="2 3" key="1">
    <citation type="submission" date="2014-10" db="EMBL/GenBank/DDBJ databases">
        <authorList>
            <person name="Seo M.-J."/>
            <person name="Seok Y.J."/>
            <person name="Cha I.-T."/>
        </authorList>
    </citation>
    <scope>NUCLEOTIDE SEQUENCE [LARGE SCALE GENOMIC DNA]</scope>
    <source>
        <strain evidence="2 3">NEU</strain>
    </source>
</reference>
<dbReference type="InterPro" id="IPR006597">
    <property type="entry name" value="Sel1-like"/>
</dbReference>
<evidence type="ECO:0000313" key="3">
    <source>
        <dbReference type="Proteomes" id="UP000180246"/>
    </source>
</evidence>
<dbReference type="Proteomes" id="UP000180246">
    <property type="component" value="Unassembled WGS sequence"/>
</dbReference>
<dbReference type="InterPro" id="IPR050767">
    <property type="entry name" value="Sel1_AlgK"/>
</dbReference>
<proteinExistence type="predicted"/>
<dbReference type="AlphaFoldDB" id="A0A1S2N322"/>
<evidence type="ECO:0000256" key="1">
    <source>
        <dbReference type="SAM" id="MobiDB-lite"/>
    </source>
</evidence>
<comment type="caution">
    <text evidence="2">The sequence shown here is derived from an EMBL/GenBank/DDBJ whole genome shotgun (WGS) entry which is preliminary data.</text>
</comment>
<organism evidence="2 3">
    <name type="scientific">Massilia timonae</name>
    <dbReference type="NCBI Taxonomy" id="47229"/>
    <lineage>
        <taxon>Bacteria</taxon>
        <taxon>Pseudomonadati</taxon>
        <taxon>Pseudomonadota</taxon>
        <taxon>Betaproteobacteria</taxon>
        <taxon>Burkholderiales</taxon>
        <taxon>Oxalobacteraceae</taxon>
        <taxon>Telluria group</taxon>
        <taxon>Massilia</taxon>
    </lineage>
</organism>
<protein>
    <submittedName>
        <fullName evidence="2">Sel1 repeat family protein</fullName>
    </submittedName>
</protein>
<dbReference type="SMART" id="SM00671">
    <property type="entry name" value="SEL1"/>
    <property type="match status" value="4"/>
</dbReference>
<dbReference type="PANTHER" id="PTHR11102">
    <property type="entry name" value="SEL-1-LIKE PROTEIN"/>
    <property type="match status" value="1"/>
</dbReference>
<name>A0A1S2N322_9BURK</name>
<feature type="compositionally biased region" description="Low complexity" evidence="1">
    <location>
        <begin position="148"/>
        <end position="168"/>
    </location>
</feature>
<gene>
    <name evidence="2" type="ORF">LO55_1215</name>
</gene>